<organism evidence="1 2">
    <name type="scientific">Trichinella patagoniensis</name>
    <dbReference type="NCBI Taxonomy" id="990121"/>
    <lineage>
        <taxon>Eukaryota</taxon>
        <taxon>Metazoa</taxon>
        <taxon>Ecdysozoa</taxon>
        <taxon>Nematoda</taxon>
        <taxon>Enoplea</taxon>
        <taxon>Dorylaimia</taxon>
        <taxon>Trichinellida</taxon>
        <taxon>Trichinellidae</taxon>
        <taxon>Trichinella</taxon>
    </lineage>
</organism>
<evidence type="ECO:0000313" key="1">
    <source>
        <dbReference type="EMBL" id="KRY21500.1"/>
    </source>
</evidence>
<evidence type="ECO:0000313" key="2">
    <source>
        <dbReference type="Proteomes" id="UP000054783"/>
    </source>
</evidence>
<name>A0A0V1AAL9_9BILA</name>
<dbReference type="EMBL" id="JYDQ01000016">
    <property type="protein sequence ID" value="KRY21500.1"/>
    <property type="molecule type" value="Genomic_DNA"/>
</dbReference>
<dbReference type="AlphaFoldDB" id="A0A0V1AAL9"/>
<accession>A0A0V1AAL9</accession>
<dbReference type="Proteomes" id="UP000054783">
    <property type="component" value="Unassembled WGS sequence"/>
</dbReference>
<keyword evidence="2" id="KW-1185">Reference proteome</keyword>
<protein>
    <submittedName>
        <fullName evidence="1">Uncharacterized protein</fullName>
    </submittedName>
</protein>
<reference evidence="1 2" key="1">
    <citation type="submission" date="2015-01" db="EMBL/GenBank/DDBJ databases">
        <title>Evolution of Trichinella species and genotypes.</title>
        <authorList>
            <person name="Korhonen P.K."/>
            <person name="Edoardo P."/>
            <person name="Giuseppe L.R."/>
            <person name="Gasser R.B."/>
        </authorList>
    </citation>
    <scope>NUCLEOTIDE SEQUENCE [LARGE SCALE GENOMIC DNA]</scope>
    <source>
        <strain evidence="1">ISS2496</strain>
    </source>
</reference>
<proteinExistence type="predicted"/>
<sequence>MAFSLEECVGPKQEDEALGKLSNGSWNSKMQKLIISREMQKKICVAQSLTKFPFWPALLVSEECRLHAR</sequence>
<comment type="caution">
    <text evidence="1">The sequence shown here is derived from an EMBL/GenBank/DDBJ whole genome shotgun (WGS) entry which is preliminary data.</text>
</comment>
<gene>
    <name evidence="1" type="ORF">T12_8615</name>
</gene>